<evidence type="ECO:0000259" key="8">
    <source>
        <dbReference type="PROSITE" id="PS50011"/>
    </source>
</evidence>
<dbReference type="OrthoDB" id="513891at2759"/>
<feature type="compositionally biased region" description="Low complexity" evidence="6">
    <location>
        <begin position="150"/>
        <end position="171"/>
    </location>
</feature>
<dbReference type="PROSITE" id="PS00107">
    <property type="entry name" value="PROTEIN_KINASE_ATP"/>
    <property type="match status" value="1"/>
</dbReference>
<dbReference type="PROSITE" id="PS00108">
    <property type="entry name" value="PROTEIN_KINASE_ST"/>
    <property type="match status" value="1"/>
</dbReference>
<dbReference type="GO" id="GO:0005524">
    <property type="term" value="F:ATP binding"/>
    <property type="evidence" value="ECO:0007669"/>
    <property type="project" value="UniProtKB-UniRule"/>
</dbReference>
<dbReference type="STRING" id="3076.A0A2P6TRN9"/>
<evidence type="ECO:0000313" key="10">
    <source>
        <dbReference type="Proteomes" id="UP000239899"/>
    </source>
</evidence>
<feature type="compositionally biased region" description="Gly residues" evidence="6">
    <location>
        <begin position="109"/>
        <end position="118"/>
    </location>
</feature>
<evidence type="ECO:0000256" key="6">
    <source>
        <dbReference type="SAM" id="MobiDB-lite"/>
    </source>
</evidence>
<dbReference type="InterPro" id="IPR051681">
    <property type="entry name" value="Ser/Thr_Kinases-Pseudokinases"/>
</dbReference>
<keyword evidence="4 5" id="KW-0067">ATP-binding</keyword>
<feature type="region of interest" description="Disordered" evidence="6">
    <location>
        <begin position="1"/>
        <end position="21"/>
    </location>
</feature>
<feature type="compositionally biased region" description="Basic residues" evidence="6">
    <location>
        <begin position="1"/>
        <end position="11"/>
    </location>
</feature>
<dbReference type="AlphaFoldDB" id="A0A2P6TRN9"/>
<evidence type="ECO:0000256" key="5">
    <source>
        <dbReference type="PROSITE-ProRule" id="PRU10141"/>
    </source>
</evidence>
<keyword evidence="7" id="KW-0812">Transmembrane</keyword>
<dbReference type="EMBL" id="LHPG02000008">
    <property type="protein sequence ID" value="PRW56736.1"/>
    <property type="molecule type" value="Genomic_DNA"/>
</dbReference>
<dbReference type="InterPro" id="IPR011009">
    <property type="entry name" value="Kinase-like_dom_sf"/>
</dbReference>
<keyword evidence="7" id="KW-0472">Membrane</keyword>
<dbReference type="PANTHER" id="PTHR44329:SF288">
    <property type="entry name" value="MITOGEN-ACTIVATED PROTEIN KINASE KINASE KINASE 20"/>
    <property type="match status" value="1"/>
</dbReference>
<evidence type="ECO:0000313" key="9">
    <source>
        <dbReference type="EMBL" id="PRW56736.1"/>
    </source>
</evidence>
<keyword evidence="2 5" id="KW-0547">Nucleotide-binding</keyword>
<dbReference type="Gene3D" id="3.30.200.20">
    <property type="entry name" value="Phosphorylase Kinase, domain 1"/>
    <property type="match status" value="1"/>
</dbReference>
<feature type="region of interest" description="Disordered" evidence="6">
    <location>
        <begin position="272"/>
        <end position="292"/>
    </location>
</feature>
<name>A0A2P6TRN9_CHLSO</name>
<dbReference type="GO" id="GO:0004674">
    <property type="term" value="F:protein serine/threonine kinase activity"/>
    <property type="evidence" value="ECO:0007669"/>
    <property type="project" value="TreeGrafter"/>
</dbReference>
<feature type="compositionally biased region" description="Basic and acidic residues" evidence="6">
    <location>
        <begin position="87"/>
        <end position="101"/>
    </location>
</feature>
<dbReference type="InterPro" id="IPR017441">
    <property type="entry name" value="Protein_kinase_ATP_BS"/>
</dbReference>
<keyword evidence="7" id="KW-1133">Transmembrane helix</keyword>
<keyword evidence="10" id="KW-1185">Reference proteome</keyword>
<evidence type="ECO:0000256" key="1">
    <source>
        <dbReference type="ARBA" id="ARBA00022679"/>
    </source>
</evidence>
<accession>A0A2P6TRN9</accession>
<evidence type="ECO:0000256" key="4">
    <source>
        <dbReference type="ARBA" id="ARBA00022840"/>
    </source>
</evidence>
<dbReference type="InterPro" id="IPR008271">
    <property type="entry name" value="Ser/Thr_kinase_AS"/>
</dbReference>
<organism evidence="9 10">
    <name type="scientific">Chlorella sorokiniana</name>
    <name type="common">Freshwater green alga</name>
    <dbReference type="NCBI Taxonomy" id="3076"/>
    <lineage>
        <taxon>Eukaryota</taxon>
        <taxon>Viridiplantae</taxon>
        <taxon>Chlorophyta</taxon>
        <taxon>core chlorophytes</taxon>
        <taxon>Trebouxiophyceae</taxon>
        <taxon>Chlorellales</taxon>
        <taxon>Chlorellaceae</taxon>
        <taxon>Chlorella clade</taxon>
        <taxon>Chlorella</taxon>
    </lineage>
</organism>
<dbReference type="SUPFAM" id="SSF56112">
    <property type="entry name" value="Protein kinase-like (PK-like)"/>
    <property type="match status" value="1"/>
</dbReference>
<dbReference type="PROSITE" id="PS50011">
    <property type="entry name" value="PROTEIN_KINASE_DOM"/>
    <property type="match status" value="1"/>
</dbReference>
<dbReference type="SMART" id="SM00220">
    <property type="entry name" value="S_TKc"/>
    <property type="match status" value="1"/>
</dbReference>
<dbReference type="InterPro" id="IPR000719">
    <property type="entry name" value="Prot_kinase_dom"/>
</dbReference>
<evidence type="ECO:0000256" key="7">
    <source>
        <dbReference type="SAM" id="Phobius"/>
    </source>
</evidence>
<proteinExistence type="predicted"/>
<feature type="region of interest" description="Disordered" evidence="6">
    <location>
        <begin position="43"/>
        <end position="121"/>
    </location>
</feature>
<dbReference type="PANTHER" id="PTHR44329">
    <property type="entry name" value="SERINE/THREONINE-PROTEIN KINASE TNNI3K-RELATED"/>
    <property type="match status" value="1"/>
</dbReference>
<feature type="region of interest" description="Disordered" evidence="6">
    <location>
        <begin position="150"/>
        <end position="228"/>
    </location>
</feature>
<feature type="transmembrane region" description="Helical" evidence="7">
    <location>
        <begin position="21"/>
        <end position="40"/>
    </location>
</feature>
<feature type="domain" description="Protein kinase" evidence="8">
    <location>
        <begin position="316"/>
        <end position="580"/>
    </location>
</feature>
<dbReference type="Proteomes" id="UP000239899">
    <property type="component" value="Unassembled WGS sequence"/>
</dbReference>
<sequence length="612" mass="64805">MAPTTKSKKKKQVADSDSTGSSVLGLLAVAAAAAAGFWWWRRRQQGGGSGSGKAGGRSSFKFPAGTVPQQLGGNGKPVSNKKNKARKKEEKARRAEKREKAAAGPQQQGKGGGGGGEEQAGSTSVINYTYFDSARKDSLLPAAKKRPDFSAADAVQMQQDAASSNGSGASGSKKRVSAAPLLGQRARRGALPRPSQLAGPGVQPVRYPPAEPAHGLARSPALGPGRFGSAEQQLCTATVQGQNSGSLPVPYSSGCIAAPPPELAWHVAAMRMDDPQSPPASGGGQQQQQQHVLTASELPPRLRELYVEPSHIEIVRGPKGRLGEGASGYVVKARFQHDQVAAKVFDMSKSQELRESFLTECSRLAHLRHPNIITLLGLSLTRSNKGIMLLEFAEGHDLFSALQLSGHGSKLGRVFGWWRQGARVALEIARAINHCHHKGYVHGDIKSSNVLLCGSGTAKLADVAFSRRIEPPPPELESFDSFTFEPPPLAGTFAWMAPEVLLGSPASPAADVYSFGVLLHEIITGEQPMRGSLRMPRVPEECPQEACDLMMRCLSVDPEERPTSGQLLQDLGCLKRRSSLDAAMVAAEWGAAAAAAPDGPGPMRRRASFAGA</sequence>
<dbReference type="Gene3D" id="1.10.510.10">
    <property type="entry name" value="Transferase(Phosphotransferase) domain 1"/>
    <property type="match status" value="1"/>
</dbReference>
<feature type="binding site" evidence="5">
    <location>
        <position position="343"/>
    </location>
    <ligand>
        <name>ATP</name>
        <dbReference type="ChEBI" id="CHEBI:30616"/>
    </ligand>
</feature>
<keyword evidence="3" id="KW-0418">Kinase</keyword>
<keyword evidence="1" id="KW-0808">Transferase</keyword>
<dbReference type="Pfam" id="PF00069">
    <property type="entry name" value="Pkinase"/>
    <property type="match status" value="1"/>
</dbReference>
<protein>
    <submittedName>
        <fullName evidence="9">Serine threonine-kinase CTR1</fullName>
    </submittedName>
</protein>
<evidence type="ECO:0000256" key="3">
    <source>
        <dbReference type="ARBA" id="ARBA00022777"/>
    </source>
</evidence>
<feature type="compositionally biased region" description="Gly residues" evidence="6">
    <location>
        <begin position="45"/>
        <end position="55"/>
    </location>
</feature>
<reference evidence="9 10" key="1">
    <citation type="journal article" date="2018" name="Plant J.">
        <title>Genome sequences of Chlorella sorokiniana UTEX 1602 and Micractinium conductrix SAG 241.80: implications to maltose excretion by a green alga.</title>
        <authorList>
            <person name="Arriola M.B."/>
            <person name="Velmurugan N."/>
            <person name="Zhang Y."/>
            <person name="Plunkett M.H."/>
            <person name="Hondzo H."/>
            <person name="Barney B.M."/>
        </authorList>
    </citation>
    <scope>NUCLEOTIDE SEQUENCE [LARGE SCALE GENOMIC DNA]</scope>
    <source>
        <strain evidence="10">UTEX 1602</strain>
    </source>
</reference>
<comment type="caution">
    <text evidence="9">The sequence shown here is derived from an EMBL/GenBank/DDBJ whole genome shotgun (WGS) entry which is preliminary data.</text>
</comment>
<evidence type="ECO:0000256" key="2">
    <source>
        <dbReference type="ARBA" id="ARBA00022741"/>
    </source>
</evidence>
<gene>
    <name evidence="9" type="ORF">C2E21_4509</name>
</gene>